<dbReference type="InterPro" id="IPR036890">
    <property type="entry name" value="HATPase_C_sf"/>
</dbReference>
<evidence type="ECO:0000256" key="1">
    <source>
        <dbReference type="ARBA" id="ARBA00008239"/>
    </source>
</evidence>
<dbReference type="Pfam" id="PF13589">
    <property type="entry name" value="HATPase_c_3"/>
    <property type="match status" value="1"/>
</dbReference>
<keyword evidence="7" id="KW-1185">Reference proteome</keyword>
<evidence type="ECO:0000313" key="6">
    <source>
        <dbReference type="EMBL" id="MBR7829975.1"/>
    </source>
</evidence>
<accession>A0A941EG54</accession>
<dbReference type="GO" id="GO:0140662">
    <property type="term" value="F:ATP-dependent protein folding chaperone"/>
    <property type="evidence" value="ECO:0007669"/>
    <property type="project" value="InterPro"/>
</dbReference>
<sequence length="860" mass="94909">MSEQRVFQIQLEGLIRLLAQNLYADPDVFLREMIQNAHDSVTRRAELARDRAEGAPPAPRISVEVDRAAQEIRIADNGCGLTDAEIDAYLSTIGRSGTNELRERIVAADRNRTVELIGQFGIGLLSAFIVADRVSVVTRAAGHEALRWESDGGREYSVRPGHRENIGTTVILHVRPEHTRYLDSVRIKHIVRTYADFIGVPVYVNDDAQPANAVTAPWHRTYAAEHDRFAAHRDLWDRRFADETALHVVVVDEPFSFPDAEAPGGERTGRIRGVLAVTDRHTPDVNARGTVDVYISRMFVGAANRDVLPAWARFMQGVLECNELTPNAARDSVRHNAALVAVRRTLGDLIVRELTQLSENSHRSFTEIMRWHAHHLLAMAVQPEHERFFRAVADLAVLETDQGPMAVGHYLRTAERRSDGVRIIHYITEEASAKQYMLLAGARGVRVFDCTEAFAERFLKKYAETWPERARLNRLDEAGAEALFEPLDAGEAARFTPLERAYAAMFADRSVTARASRFEPAALPAVLTETREGKRRREMDVLAADAAMPAAIRDIVQDFLAEADEPLILHLNAANPIIRKLAARPSLDDEVGRSALQSLYNNALMLLARTLPADAVHTMFTQSSQVIDLMLGLAEQVAQGSYAEPADAVPAPRQATYLSCSVTLPEGEPRSEEIFAAVRSVLEAKPYYWQVLRADSPSADPDLPPDLDAPPAHAALNVAVFAGPRLNQGLVNEVSISQILGQPQLILCDEGHPALPASFADVPQQTVHGLGAVLRKGVRSGLAEHPEVNRVRAYERYLSPSVLAWCAGLEESVGEAVSRRYPTWSEFQEADSADVARAVDIDVALVEAAKSGLRLLAEED</sequence>
<comment type="caution">
    <text evidence="6">The sequence shown here is derived from an EMBL/GenBank/DDBJ whole genome shotgun (WGS) entry which is preliminary data.</text>
</comment>
<evidence type="ECO:0000313" key="7">
    <source>
        <dbReference type="Proteomes" id="UP000676325"/>
    </source>
</evidence>
<evidence type="ECO:0000256" key="3">
    <source>
        <dbReference type="ARBA" id="ARBA00022840"/>
    </source>
</evidence>
<dbReference type="AlphaFoldDB" id="A0A941EG54"/>
<protein>
    <submittedName>
        <fullName evidence="6">ATP-binding protein</fullName>
    </submittedName>
</protein>
<dbReference type="Proteomes" id="UP000676325">
    <property type="component" value="Unassembled WGS sequence"/>
</dbReference>
<dbReference type="GO" id="GO:0051082">
    <property type="term" value="F:unfolded protein binding"/>
    <property type="evidence" value="ECO:0007669"/>
    <property type="project" value="InterPro"/>
</dbReference>
<dbReference type="PRINTS" id="PR00775">
    <property type="entry name" value="HEATSHOCK90"/>
</dbReference>
<dbReference type="PANTHER" id="PTHR11528">
    <property type="entry name" value="HEAT SHOCK PROTEIN 90 FAMILY MEMBER"/>
    <property type="match status" value="1"/>
</dbReference>
<dbReference type="InterPro" id="IPR001404">
    <property type="entry name" value="Hsp90_fam"/>
</dbReference>
<organism evidence="6 7">
    <name type="scientific">Actinospica acidithermotolerans</name>
    <dbReference type="NCBI Taxonomy" id="2828514"/>
    <lineage>
        <taxon>Bacteria</taxon>
        <taxon>Bacillati</taxon>
        <taxon>Actinomycetota</taxon>
        <taxon>Actinomycetes</taxon>
        <taxon>Catenulisporales</taxon>
        <taxon>Actinospicaceae</taxon>
        <taxon>Actinospica</taxon>
    </lineage>
</organism>
<dbReference type="InterPro" id="IPR020575">
    <property type="entry name" value="Hsp90_N"/>
</dbReference>
<feature type="domain" description="Histidine kinase/HSP90-like ATPase" evidence="5">
    <location>
        <begin position="24"/>
        <end position="178"/>
    </location>
</feature>
<dbReference type="Gene3D" id="3.30.565.10">
    <property type="entry name" value="Histidine kinase-like ATPase, C-terminal domain"/>
    <property type="match status" value="1"/>
</dbReference>
<dbReference type="InterPro" id="IPR020568">
    <property type="entry name" value="Ribosomal_Su5_D2-typ_SF"/>
</dbReference>
<evidence type="ECO:0000256" key="2">
    <source>
        <dbReference type="ARBA" id="ARBA00022741"/>
    </source>
</evidence>
<dbReference type="EMBL" id="JAGSOH010000108">
    <property type="protein sequence ID" value="MBR7829975.1"/>
    <property type="molecule type" value="Genomic_DNA"/>
</dbReference>
<dbReference type="Gene3D" id="3.30.230.80">
    <property type="match status" value="1"/>
</dbReference>
<comment type="similarity">
    <text evidence="1">Belongs to the heat shock protein 90 family.</text>
</comment>
<dbReference type="Pfam" id="PF00183">
    <property type="entry name" value="HSP90"/>
    <property type="match status" value="1"/>
</dbReference>
<name>A0A941EG54_9ACTN</name>
<dbReference type="RefSeq" id="WP_212521107.1">
    <property type="nucleotide sequence ID" value="NZ_JAGSOH010000108.1"/>
</dbReference>
<dbReference type="GO" id="GO:0005524">
    <property type="term" value="F:ATP binding"/>
    <property type="evidence" value="ECO:0007669"/>
    <property type="project" value="UniProtKB-KW"/>
</dbReference>
<keyword evidence="4" id="KW-0143">Chaperone</keyword>
<dbReference type="SUPFAM" id="SSF55874">
    <property type="entry name" value="ATPase domain of HSP90 chaperone/DNA topoisomerase II/histidine kinase"/>
    <property type="match status" value="1"/>
</dbReference>
<dbReference type="SUPFAM" id="SSF54211">
    <property type="entry name" value="Ribosomal protein S5 domain 2-like"/>
    <property type="match status" value="1"/>
</dbReference>
<dbReference type="SMART" id="SM00387">
    <property type="entry name" value="HATPase_c"/>
    <property type="match status" value="1"/>
</dbReference>
<proteinExistence type="inferred from homology"/>
<evidence type="ECO:0000256" key="4">
    <source>
        <dbReference type="ARBA" id="ARBA00023186"/>
    </source>
</evidence>
<keyword evidence="2" id="KW-0547">Nucleotide-binding</keyword>
<keyword evidence="3 6" id="KW-0067">ATP-binding</keyword>
<evidence type="ECO:0000259" key="5">
    <source>
        <dbReference type="SMART" id="SM00387"/>
    </source>
</evidence>
<reference evidence="6" key="1">
    <citation type="submission" date="2021-04" db="EMBL/GenBank/DDBJ databases">
        <title>Genome based classification of Actinospica acidithermotolerans sp. nov., an actinobacterium isolated from an Indonesian hot spring.</title>
        <authorList>
            <person name="Kusuma A.B."/>
            <person name="Putra K.E."/>
            <person name="Nafisah S."/>
            <person name="Loh J."/>
            <person name="Nouioui I."/>
            <person name="Goodfellow M."/>
        </authorList>
    </citation>
    <scope>NUCLEOTIDE SEQUENCE</scope>
    <source>
        <strain evidence="6">MGRD01-02</strain>
    </source>
</reference>
<gene>
    <name evidence="6" type="ORF">KDK95_26975</name>
</gene>
<dbReference type="InterPro" id="IPR003594">
    <property type="entry name" value="HATPase_dom"/>
</dbReference>
<dbReference type="GO" id="GO:0016887">
    <property type="term" value="F:ATP hydrolysis activity"/>
    <property type="evidence" value="ECO:0007669"/>
    <property type="project" value="InterPro"/>
</dbReference>